<evidence type="ECO:0000313" key="1">
    <source>
        <dbReference type="EMBL" id="SVC38020.1"/>
    </source>
</evidence>
<protein>
    <submittedName>
        <fullName evidence="1">Uncharacterized protein</fullName>
    </submittedName>
</protein>
<name>A0A382LN18_9ZZZZ</name>
<dbReference type="AlphaFoldDB" id="A0A382LN18"/>
<sequence length="142" mass="16037">TYLSGNIDPDFRNNFIFNRTPDSNNWSIGTRQYDIGGPSLHGLVLTDDSTKKILGVSDWVISANFDITLPKIPAKPFADIAIIPGEETYLDFGLKKSFGPLSIIIPLYQSWDENQFVTDTDWALDRLRFSLTLSGFTIRDLF</sequence>
<organism evidence="1">
    <name type="scientific">marine metagenome</name>
    <dbReference type="NCBI Taxonomy" id="408172"/>
    <lineage>
        <taxon>unclassified sequences</taxon>
        <taxon>metagenomes</taxon>
        <taxon>ecological metagenomes</taxon>
    </lineage>
</organism>
<proteinExistence type="predicted"/>
<accession>A0A382LN18</accession>
<gene>
    <name evidence="1" type="ORF">METZ01_LOCUS290874</name>
</gene>
<feature type="non-terminal residue" evidence="1">
    <location>
        <position position="1"/>
    </location>
</feature>
<dbReference type="EMBL" id="UINC01088089">
    <property type="protein sequence ID" value="SVC38020.1"/>
    <property type="molecule type" value="Genomic_DNA"/>
</dbReference>
<reference evidence="1" key="1">
    <citation type="submission" date="2018-05" db="EMBL/GenBank/DDBJ databases">
        <authorList>
            <person name="Lanie J.A."/>
            <person name="Ng W.-L."/>
            <person name="Kazmierczak K.M."/>
            <person name="Andrzejewski T.M."/>
            <person name="Davidsen T.M."/>
            <person name="Wayne K.J."/>
            <person name="Tettelin H."/>
            <person name="Glass J.I."/>
            <person name="Rusch D."/>
            <person name="Podicherti R."/>
            <person name="Tsui H.-C.T."/>
            <person name="Winkler M.E."/>
        </authorList>
    </citation>
    <scope>NUCLEOTIDE SEQUENCE</scope>
</reference>